<dbReference type="AlphaFoldDB" id="A0AAN7QS32"/>
<keyword evidence="4" id="KW-0963">Cytoplasm</keyword>
<dbReference type="GO" id="GO:0006457">
    <property type="term" value="P:protein folding"/>
    <property type="evidence" value="ECO:0007669"/>
    <property type="project" value="InterPro"/>
</dbReference>
<dbReference type="SUPFAM" id="SSF51064">
    <property type="entry name" value="Head domain of nucleotide exchange factor GrpE"/>
    <property type="match status" value="1"/>
</dbReference>
<dbReference type="EMBL" id="JAXIOK010000002">
    <property type="protein sequence ID" value="KAK4777484.1"/>
    <property type="molecule type" value="Genomic_DNA"/>
</dbReference>
<evidence type="ECO:0000256" key="2">
    <source>
        <dbReference type="ARBA" id="ARBA00009054"/>
    </source>
</evidence>
<accession>A0AAN7QS32</accession>
<comment type="subcellular location">
    <subcellularLocation>
        <location evidence="1">Cytoplasm</location>
    </subcellularLocation>
    <subcellularLocation>
        <location evidence="7">Mitochondrion matrix</location>
    </subcellularLocation>
</comment>
<evidence type="ECO:0000256" key="1">
    <source>
        <dbReference type="ARBA" id="ARBA00004496"/>
    </source>
</evidence>
<dbReference type="GO" id="GO:0051082">
    <property type="term" value="F:unfolded protein binding"/>
    <property type="evidence" value="ECO:0007669"/>
    <property type="project" value="TreeGrafter"/>
</dbReference>
<keyword evidence="5" id="KW-0346">Stress response</keyword>
<gene>
    <name evidence="11" type="ORF">SAY87_017671</name>
</gene>
<dbReference type="PROSITE" id="PS01071">
    <property type="entry name" value="GRPE"/>
    <property type="match status" value="1"/>
</dbReference>
<dbReference type="GO" id="GO:0042803">
    <property type="term" value="F:protein homodimerization activity"/>
    <property type="evidence" value="ECO:0007669"/>
    <property type="project" value="InterPro"/>
</dbReference>
<dbReference type="InterPro" id="IPR013805">
    <property type="entry name" value="GrpE_CC"/>
</dbReference>
<evidence type="ECO:0000313" key="12">
    <source>
        <dbReference type="Proteomes" id="UP001345219"/>
    </source>
</evidence>
<keyword evidence="12" id="KW-1185">Reference proteome</keyword>
<dbReference type="Gene3D" id="3.90.20.20">
    <property type="match status" value="1"/>
</dbReference>
<dbReference type="Pfam" id="PF01025">
    <property type="entry name" value="GrpE"/>
    <property type="match status" value="1"/>
</dbReference>
<keyword evidence="6 7" id="KW-0143">Chaperone</keyword>
<evidence type="ECO:0000256" key="9">
    <source>
        <dbReference type="SAM" id="Coils"/>
    </source>
</evidence>
<keyword evidence="7" id="KW-0496">Mitochondrion</keyword>
<evidence type="ECO:0000256" key="5">
    <source>
        <dbReference type="ARBA" id="ARBA00023016"/>
    </source>
</evidence>
<dbReference type="Proteomes" id="UP001345219">
    <property type="component" value="Chromosome 14"/>
</dbReference>
<dbReference type="GO" id="GO:0005759">
    <property type="term" value="C:mitochondrial matrix"/>
    <property type="evidence" value="ECO:0007669"/>
    <property type="project" value="UniProtKB-SubCell"/>
</dbReference>
<dbReference type="InterPro" id="IPR009012">
    <property type="entry name" value="GrpE_head"/>
</dbReference>
<comment type="caution">
    <text evidence="11">The sequence shown here is derived from an EMBL/GenBank/DDBJ whole genome shotgun (WGS) entry which is preliminary data.</text>
</comment>
<comment type="similarity">
    <text evidence="2 8">Belongs to the GrpE family.</text>
</comment>
<dbReference type="Gene3D" id="2.30.22.10">
    <property type="entry name" value="Head domain of nucleotide exchange factor GrpE"/>
    <property type="match status" value="1"/>
</dbReference>
<dbReference type="HAMAP" id="MF_01151">
    <property type="entry name" value="GrpE"/>
    <property type="match status" value="1"/>
</dbReference>
<evidence type="ECO:0000256" key="7">
    <source>
        <dbReference type="RuleBase" id="RU000640"/>
    </source>
</evidence>
<dbReference type="GO" id="GO:0051087">
    <property type="term" value="F:protein-folding chaperone binding"/>
    <property type="evidence" value="ECO:0007669"/>
    <property type="project" value="InterPro"/>
</dbReference>
<evidence type="ECO:0000256" key="8">
    <source>
        <dbReference type="RuleBase" id="RU004478"/>
    </source>
</evidence>
<sequence>MEIQRLVKIAPPFLPSPFSTHLPSIFPAGVVSVTDSFAGSAPPPHIPPPFPRRSPMASVLRTPAIGAPPPPHPRLASFPARASKTSCISFRHISTRHSITASLRLPRFPTGRFTKFVPFSASGDTETTEAEEIQESQLEEPGDGAAVVEDGGAAEISIQEESSDSSISLLLKSYREAILNNDEPKIAEFKAFLISLEDEKISLENKVAALSAELSVQKDRVLRISADFDNFRKRIDTERLSLVSNARGEVVESLLSVLDNFERAKAQIKVETEGEKKINDSYQSIYKQFMEILTSLGVCPVETVGNPFDPMLHEAIMREDSTEYEEGVIIEEYRKGFKLGERLLRPSMVKVSAGPGPVKAETAEPSKGEMEDSVEAFKETEDSVEASKESSA</sequence>
<dbReference type="FunFam" id="2.30.22.10:FF:000001">
    <property type="entry name" value="Protein GrpE"/>
    <property type="match status" value="1"/>
</dbReference>
<name>A0AAN7QS32_9MYRT</name>
<evidence type="ECO:0000256" key="4">
    <source>
        <dbReference type="ARBA" id="ARBA00022490"/>
    </source>
</evidence>
<evidence type="ECO:0000256" key="10">
    <source>
        <dbReference type="SAM" id="MobiDB-lite"/>
    </source>
</evidence>
<dbReference type="InterPro" id="IPR000740">
    <property type="entry name" value="GrpE"/>
</dbReference>
<comment type="subunit">
    <text evidence="3">Homodimer.</text>
</comment>
<keyword evidence="9" id="KW-0175">Coiled coil</keyword>
<dbReference type="FunFam" id="3.90.20.20:FF:000006">
    <property type="entry name" value="GrpE protein homolog"/>
    <property type="match status" value="1"/>
</dbReference>
<feature type="coiled-coil region" evidence="9">
    <location>
        <begin position="193"/>
        <end position="220"/>
    </location>
</feature>
<dbReference type="GO" id="GO:0000774">
    <property type="term" value="F:adenyl-nucleotide exchange factor activity"/>
    <property type="evidence" value="ECO:0007669"/>
    <property type="project" value="InterPro"/>
</dbReference>
<dbReference type="CDD" id="cd00446">
    <property type="entry name" value="GrpE"/>
    <property type="match status" value="1"/>
</dbReference>
<evidence type="ECO:0000256" key="6">
    <source>
        <dbReference type="ARBA" id="ARBA00023186"/>
    </source>
</evidence>
<organism evidence="11 12">
    <name type="scientific">Trapa incisa</name>
    <dbReference type="NCBI Taxonomy" id="236973"/>
    <lineage>
        <taxon>Eukaryota</taxon>
        <taxon>Viridiplantae</taxon>
        <taxon>Streptophyta</taxon>
        <taxon>Embryophyta</taxon>
        <taxon>Tracheophyta</taxon>
        <taxon>Spermatophyta</taxon>
        <taxon>Magnoliopsida</taxon>
        <taxon>eudicotyledons</taxon>
        <taxon>Gunneridae</taxon>
        <taxon>Pentapetalae</taxon>
        <taxon>rosids</taxon>
        <taxon>malvids</taxon>
        <taxon>Myrtales</taxon>
        <taxon>Lythraceae</taxon>
        <taxon>Trapa</taxon>
    </lineage>
</organism>
<dbReference type="SUPFAM" id="SSF58014">
    <property type="entry name" value="Coiled-coil domain of nucleotide exchange factor GrpE"/>
    <property type="match status" value="1"/>
</dbReference>
<reference evidence="11 12" key="1">
    <citation type="journal article" date="2023" name="Hortic Res">
        <title>Pangenome of water caltrop reveals structural variations and asymmetric subgenome divergence after allopolyploidization.</title>
        <authorList>
            <person name="Zhang X."/>
            <person name="Chen Y."/>
            <person name="Wang L."/>
            <person name="Yuan Y."/>
            <person name="Fang M."/>
            <person name="Shi L."/>
            <person name="Lu R."/>
            <person name="Comes H.P."/>
            <person name="Ma Y."/>
            <person name="Chen Y."/>
            <person name="Huang G."/>
            <person name="Zhou Y."/>
            <person name="Zheng Z."/>
            <person name="Qiu Y."/>
        </authorList>
    </citation>
    <scope>NUCLEOTIDE SEQUENCE [LARGE SCALE GENOMIC DNA]</scope>
    <source>
        <tissue evidence="11">Roots</tissue>
    </source>
</reference>
<proteinExistence type="inferred from homology"/>
<dbReference type="NCBIfam" id="NF010741">
    <property type="entry name" value="PRK14143.1"/>
    <property type="match status" value="1"/>
</dbReference>
<comment type="function">
    <text evidence="7">Essential component of the PAM complex, a complex required for the translocation of transit peptide-containing proteins from the inner membrane into the mitochondrial matrix in an ATP-dependent manner.</text>
</comment>
<evidence type="ECO:0000313" key="11">
    <source>
        <dbReference type="EMBL" id="KAK4777484.1"/>
    </source>
</evidence>
<dbReference type="PANTHER" id="PTHR21237">
    <property type="entry name" value="GRPE PROTEIN"/>
    <property type="match status" value="1"/>
</dbReference>
<protein>
    <recommendedName>
        <fullName evidence="7">GrpE protein homolog</fullName>
    </recommendedName>
</protein>
<dbReference type="PANTHER" id="PTHR21237:SF27">
    <property type="entry name" value="GRPE PROTEIN HOMOLOG"/>
    <property type="match status" value="1"/>
</dbReference>
<dbReference type="GO" id="GO:0009507">
    <property type="term" value="C:chloroplast"/>
    <property type="evidence" value="ECO:0007669"/>
    <property type="project" value="TreeGrafter"/>
</dbReference>
<evidence type="ECO:0000256" key="3">
    <source>
        <dbReference type="ARBA" id="ARBA00011738"/>
    </source>
</evidence>
<dbReference type="PRINTS" id="PR00773">
    <property type="entry name" value="GRPEPROTEIN"/>
</dbReference>
<feature type="region of interest" description="Disordered" evidence="10">
    <location>
        <begin position="351"/>
        <end position="392"/>
    </location>
</feature>
<feature type="compositionally biased region" description="Basic and acidic residues" evidence="10">
    <location>
        <begin position="361"/>
        <end position="392"/>
    </location>
</feature>